<keyword evidence="3" id="KW-1185">Reference proteome</keyword>
<evidence type="ECO:0000256" key="1">
    <source>
        <dbReference type="SAM" id="SignalP"/>
    </source>
</evidence>
<sequence>MQRTAKLLAACFFAACASGASLGAAQAQEIGSGQVKAIYGAWKLKCAQLAGAKKEKCALVQDLKLEDRPNMFMTVLLMRAFEDQNKKILRIVAPLDVVLPAGLGLRVDGKDVGNVKFLKCRKFGCLAEVIVDDQLIGKFTSGQTASFIVFPTPDAGVGFPAPLAGLSDGLKGLN</sequence>
<proteinExistence type="predicted"/>
<reference evidence="2 3" key="1">
    <citation type="submission" date="2020-12" db="EMBL/GenBank/DDBJ databases">
        <title>Revised draft genomes of Rhodomicrobium vannielii ATCC 17100 and Rhodomicrobium udaipurense JA643.</title>
        <authorList>
            <person name="Conners E.M."/>
            <person name="Davenport E.J."/>
            <person name="Bose A."/>
        </authorList>
    </citation>
    <scope>NUCLEOTIDE SEQUENCE [LARGE SCALE GENOMIC DNA]</scope>
    <source>
        <strain evidence="2 3">JA643</strain>
    </source>
</reference>
<feature type="chain" id="PRO_5034079021" evidence="1">
    <location>
        <begin position="28"/>
        <end position="174"/>
    </location>
</feature>
<dbReference type="InterPro" id="IPR010642">
    <property type="entry name" value="Invasion_prot_B"/>
</dbReference>
<dbReference type="Proteomes" id="UP000623250">
    <property type="component" value="Unassembled WGS sequence"/>
</dbReference>
<evidence type="ECO:0000313" key="3">
    <source>
        <dbReference type="Proteomes" id="UP000623250"/>
    </source>
</evidence>
<dbReference type="AlphaFoldDB" id="A0A8I1GE19"/>
<protein>
    <submittedName>
        <fullName evidence="2">Invasion associated locus B family protein</fullName>
    </submittedName>
</protein>
<evidence type="ECO:0000313" key="2">
    <source>
        <dbReference type="EMBL" id="MBJ7543214.1"/>
    </source>
</evidence>
<dbReference type="RefSeq" id="WP_037238302.1">
    <property type="nucleotide sequence ID" value="NZ_JAEMUK010000012.1"/>
</dbReference>
<keyword evidence="1" id="KW-0732">Signal</keyword>
<feature type="signal peptide" evidence="1">
    <location>
        <begin position="1"/>
        <end position="27"/>
    </location>
</feature>
<dbReference type="Pfam" id="PF06776">
    <property type="entry name" value="IalB"/>
    <property type="match status" value="1"/>
</dbReference>
<dbReference type="EMBL" id="JAEMUK010000012">
    <property type="protein sequence ID" value="MBJ7543214.1"/>
    <property type="molecule type" value="Genomic_DNA"/>
</dbReference>
<accession>A0A8I1GE19</accession>
<organism evidence="2 3">
    <name type="scientific">Rhodomicrobium udaipurense</name>
    <dbReference type="NCBI Taxonomy" id="1202716"/>
    <lineage>
        <taxon>Bacteria</taxon>
        <taxon>Pseudomonadati</taxon>
        <taxon>Pseudomonadota</taxon>
        <taxon>Alphaproteobacteria</taxon>
        <taxon>Hyphomicrobiales</taxon>
        <taxon>Hyphomicrobiaceae</taxon>
        <taxon>Rhodomicrobium</taxon>
    </lineage>
</organism>
<comment type="caution">
    <text evidence="2">The sequence shown here is derived from an EMBL/GenBank/DDBJ whole genome shotgun (WGS) entry which is preliminary data.</text>
</comment>
<name>A0A8I1GE19_9HYPH</name>
<dbReference type="InterPro" id="IPR038696">
    <property type="entry name" value="IalB_sf"/>
</dbReference>
<dbReference type="Gene3D" id="2.60.40.1880">
    <property type="entry name" value="Invasion associated locus B (IalB) protein"/>
    <property type="match status" value="1"/>
</dbReference>
<gene>
    <name evidence="2" type="ORF">JDN41_06555</name>
</gene>